<accession>A0ABQ6LH32</accession>
<keyword evidence="1" id="KW-0812">Transmembrane</keyword>
<keyword evidence="3" id="KW-1185">Reference proteome</keyword>
<sequence length="40" mass="4403">MSDWLTGVIVIFVWASVIGLANEAIERAAHPRPAIEWVSP</sequence>
<proteinExistence type="predicted"/>
<keyword evidence="1" id="KW-1133">Transmembrane helix</keyword>
<dbReference type="Proteomes" id="UP001239909">
    <property type="component" value="Unassembled WGS sequence"/>
</dbReference>
<evidence type="ECO:0000313" key="3">
    <source>
        <dbReference type="Proteomes" id="UP001239909"/>
    </source>
</evidence>
<name>A0ABQ6LH32_9RHOB</name>
<organism evidence="2 3">
    <name type="scientific">Paralimibaculum aggregatum</name>
    <dbReference type="NCBI Taxonomy" id="3036245"/>
    <lineage>
        <taxon>Bacteria</taxon>
        <taxon>Pseudomonadati</taxon>
        <taxon>Pseudomonadota</taxon>
        <taxon>Alphaproteobacteria</taxon>
        <taxon>Rhodobacterales</taxon>
        <taxon>Paracoccaceae</taxon>
        <taxon>Paralimibaculum</taxon>
    </lineage>
</organism>
<dbReference type="EMBL" id="BSYI01000011">
    <property type="protein sequence ID" value="GMG82607.1"/>
    <property type="molecule type" value="Genomic_DNA"/>
</dbReference>
<comment type="caution">
    <text evidence="2">The sequence shown here is derived from an EMBL/GenBank/DDBJ whole genome shotgun (WGS) entry which is preliminary data.</text>
</comment>
<reference evidence="2 3" key="1">
    <citation type="submission" date="2023-04" db="EMBL/GenBank/DDBJ databases">
        <title>Marinoamorphus aggregata gen. nov., sp. Nov., isolate from tissue of brittle star Ophioplocus japonicus.</title>
        <authorList>
            <person name="Kawano K."/>
            <person name="Sawayama S."/>
            <person name="Nakagawa S."/>
        </authorList>
    </citation>
    <scope>NUCLEOTIDE SEQUENCE [LARGE SCALE GENOMIC DNA]</scope>
    <source>
        <strain evidence="2 3">NKW23</strain>
    </source>
</reference>
<evidence type="ECO:0000313" key="2">
    <source>
        <dbReference type="EMBL" id="GMG82607.1"/>
    </source>
</evidence>
<dbReference type="RefSeq" id="WP_285671392.1">
    <property type="nucleotide sequence ID" value="NZ_BSYI01000011.1"/>
</dbReference>
<evidence type="ECO:0000256" key="1">
    <source>
        <dbReference type="SAM" id="Phobius"/>
    </source>
</evidence>
<feature type="transmembrane region" description="Helical" evidence="1">
    <location>
        <begin position="6"/>
        <end position="25"/>
    </location>
</feature>
<gene>
    <name evidence="2" type="ORF">LNKW23_18200</name>
</gene>
<keyword evidence="1" id="KW-0472">Membrane</keyword>
<protein>
    <submittedName>
        <fullName evidence="2">Uncharacterized protein</fullName>
    </submittedName>
</protein>